<evidence type="ECO:0000313" key="6">
    <source>
        <dbReference type="Proteomes" id="UP000255125"/>
    </source>
</evidence>
<proteinExistence type="predicted"/>
<organism evidence="5 6">
    <name type="scientific">Pseudomonas fluorescens</name>
    <dbReference type="NCBI Taxonomy" id="294"/>
    <lineage>
        <taxon>Bacteria</taxon>
        <taxon>Pseudomonadati</taxon>
        <taxon>Pseudomonadota</taxon>
        <taxon>Gammaproteobacteria</taxon>
        <taxon>Pseudomonadales</taxon>
        <taxon>Pseudomonadaceae</taxon>
        <taxon>Pseudomonas</taxon>
    </lineage>
</organism>
<dbReference type="Proteomes" id="UP000255125">
    <property type="component" value="Unassembled WGS sequence"/>
</dbReference>
<dbReference type="PROSITE" id="PS00211">
    <property type="entry name" value="ABC_TRANSPORTER_1"/>
    <property type="match status" value="1"/>
</dbReference>
<protein>
    <submittedName>
        <fullName evidence="5">Putative ABC transporter ATP-binding protein</fullName>
    </submittedName>
</protein>
<dbReference type="OrthoDB" id="4408248at2"/>
<dbReference type="SMART" id="SM00382">
    <property type="entry name" value="AAA"/>
    <property type="match status" value="1"/>
</dbReference>
<dbReference type="GO" id="GO:0016887">
    <property type="term" value="F:ATP hydrolysis activity"/>
    <property type="evidence" value="ECO:0007669"/>
    <property type="project" value="InterPro"/>
</dbReference>
<dbReference type="InterPro" id="IPR003593">
    <property type="entry name" value="AAA+_ATPase"/>
</dbReference>
<dbReference type="SUPFAM" id="SSF52540">
    <property type="entry name" value="P-loop containing nucleoside triphosphate hydrolases"/>
    <property type="match status" value="1"/>
</dbReference>
<keyword evidence="2" id="KW-0547">Nucleotide-binding</keyword>
<evidence type="ECO:0000256" key="1">
    <source>
        <dbReference type="ARBA" id="ARBA00022448"/>
    </source>
</evidence>
<dbReference type="AlphaFoldDB" id="A0A379IG37"/>
<dbReference type="InterPro" id="IPR017871">
    <property type="entry name" value="ABC_transporter-like_CS"/>
</dbReference>
<evidence type="ECO:0000256" key="2">
    <source>
        <dbReference type="ARBA" id="ARBA00022741"/>
    </source>
</evidence>
<keyword evidence="3 5" id="KW-0067">ATP-binding</keyword>
<dbReference type="KEGG" id="pfn:HZ99_07065"/>
<dbReference type="PANTHER" id="PTHR43423">
    <property type="entry name" value="ABC TRANSPORTER I FAMILY MEMBER 17"/>
    <property type="match status" value="1"/>
</dbReference>
<evidence type="ECO:0000313" key="5">
    <source>
        <dbReference type="EMBL" id="SUD31734.1"/>
    </source>
</evidence>
<dbReference type="PROSITE" id="PS50893">
    <property type="entry name" value="ABC_TRANSPORTER_2"/>
    <property type="match status" value="1"/>
</dbReference>
<dbReference type="InterPro" id="IPR027417">
    <property type="entry name" value="P-loop_NTPase"/>
</dbReference>
<dbReference type="GO" id="GO:0005524">
    <property type="term" value="F:ATP binding"/>
    <property type="evidence" value="ECO:0007669"/>
    <property type="project" value="UniProtKB-KW"/>
</dbReference>
<evidence type="ECO:0000259" key="4">
    <source>
        <dbReference type="PROSITE" id="PS50893"/>
    </source>
</evidence>
<keyword evidence="1" id="KW-0813">Transport</keyword>
<dbReference type="Gene3D" id="3.40.50.300">
    <property type="entry name" value="P-loop containing nucleotide triphosphate hydrolases"/>
    <property type="match status" value="1"/>
</dbReference>
<dbReference type="EMBL" id="UGUS01000002">
    <property type="protein sequence ID" value="SUD31734.1"/>
    <property type="molecule type" value="Genomic_DNA"/>
</dbReference>
<evidence type="ECO:0000256" key="3">
    <source>
        <dbReference type="ARBA" id="ARBA00022840"/>
    </source>
</evidence>
<gene>
    <name evidence="5" type="primary">ybbL</name>
    <name evidence="5" type="ORF">NCTC10392_03672</name>
</gene>
<sequence>MADCQFPLIEAKALVRLDERHQAVLLRSTDFHLYPGDRVAITGASGSGKSVLLRALALLDAPTSGQVLWHNQALTHARIATYRSRVCYLSQRPALLDGTVEDNLRFPYSLTTWRHLAFDRQRVCALLAHAGKAPGFLSKNAGDLSGGEAQVLSLIRTLQSDPDVLLLDEPTAALDPASSGEVEALVRGWFDSASAHAYVWVSHDHAQAQRMGARRLHMDAGVLSGVGQA</sequence>
<dbReference type="RefSeq" id="WP_038441979.1">
    <property type="nucleotide sequence ID" value="NZ_CP008896.1"/>
</dbReference>
<dbReference type="Pfam" id="PF00005">
    <property type="entry name" value="ABC_tran"/>
    <property type="match status" value="1"/>
</dbReference>
<accession>A0A379IG37</accession>
<name>A0A379IG37_PSEFL</name>
<feature type="domain" description="ABC transporter" evidence="4">
    <location>
        <begin position="9"/>
        <end position="229"/>
    </location>
</feature>
<dbReference type="PANTHER" id="PTHR43423:SF1">
    <property type="entry name" value="ABC TRANSPORTER I FAMILY MEMBER 17"/>
    <property type="match status" value="1"/>
</dbReference>
<reference evidence="5 6" key="1">
    <citation type="submission" date="2018-06" db="EMBL/GenBank/DDBJ databases">
        <authorList>
            <consortium name="Pathogen Informatics"/>
            <person name="Doyle S."/>
        </authorList>
    </citation>
    <scope>NUCLEOTIDE SEQUENCE [LARGE SCALE GENOMIC DNA]</scope>
    <source>
        <strain evidence="5 6">NCTC10392</strain>
    </source>
</reference>
<dbReference type="InterPro" id="IPR003439">
    <property type="entry name" value="ABC_transporter-like_ATP-bd"/>
</dbReference>